<dbReference type="PANTHER" id="PTHR36838">
    <property type="entry name" value="AUXIN EFFLUX CARRIER FAMILY PROTEIN"/>
    <property type="match status" value="1"/>
</dbReference>
<keyword evidence="6 8" id="KW-1133">Transmembrane helix</keyword>
<feature type="transmembrane region" description="Helical" evidence="8">
    <location>
        <begin position="123"/>
        <end position="143"/>
    </location>
</feature>
<comment type="subcellular location">
    <subcellularLocation>
        <location evidence="1">Cell membrane</location>
        <topology evidence="1">Multi-pass membrane protein</topology>
    </subcellularLocation>
</comment>
<reference evidence="11 13" key="3">
    <citation type="submission" date="2018-11" db="EMBL/GenBank/DDBJ databases">
        <authorList>
            <consortium name="Pathogen Informatics"/>
        </authorList>
    </citation>
    <scope>NUCLEOTIDE SEQUENCE [LARGE SCALE GENOMIC DNA]</scope>
    <source>
        <strain evidence="11 13">NCTC10327</strain>
    </source>
</reference>
<evidence type="ECO:0000256" key="3">
    <source>
        <dbReference type="ARBA" id="ARBA00022448"/>
    </source>
</evidence>
<feature type="transmembrane region" description="Helical" evidence="8">
    <location>
        <begin position="94"/>
        <end position="117"/>
    </location>
</feature>
<dbReference type="EMBL" id="JAWNFU010000001">
    <property type="protein sequence ID" value="MDY5152605.1"/>
    <property type="molecule type" value="Genomic_DNA"/>
</dbReference>
<proteinExistence type="inferred from homology"/>
<dbReference type="Proteomes" id="UP000182744">
    <property type="component" value="Unassembled WGS sequence"/>
</dbReference>
<dbReference type="InterPro" id="IPR004776">
    <property type="entry name" value="Mem_transp_PIN-like"/>
</dbReference>
<dbReference type="Gene3D" id="1.20.1530.20">
    <property type="match status" value="1"/>
</dbReference>
<name>A0A0K9ES57_9ACTO</name>
<dbReference type="EMBL" id="UYIO01000001">
    <property type="protein sequence ID" value="VDG75474.1"/>
    <property type="molecule type" value="Genomic_DNA"/>
</dbReference>
<evidence type="ECO:0000313" key="12">
    <source>
        <dbReference type="Proteomes" id="UP000182744"/>
    </source>
</evidence>
<keyword evidence="4" id="KW-1003">Cell membrane</keyword>
<dbReference type="AlphaFoldDB" id="A0A0K9ES57"/>
<organism evidence="11 13">
    <name type="scientific">Actinobaculum suis</name>
    <dbReference type="NCBI Taxonomy" id="1657"/>
    <lineage>
        <taxon>Bacteria</taxon>
        <taxon>Bacillati</taxon>
        <taxon>Actinomycetota</taxon>
        <taxon>Actinomycetes</taxon>
        <taxon>Actinomycetales</taxon>
        <taxon>Actinomycetaceae</taxon>
        <taxon>Actinobaculum</taxon>
    </lineage>
</organism>
<evidence type="ECO:0000256" key="4">
    <source>
        <dbReference type="ARBA" id="ARBA00022475"/>
    </source>
</evidence>
<feature type="transmembrane region" description="Helical" evidence="8">
    <location>
        <begin position="286"/>
        <end position="308"/>
    </location>
</feature>
<feature type="transmembrane region" description="Helical" evidence="8">
    <location>
        <begin position="222"/>
        <end position="247"/>
    </location>
</feature>
<evidence type="ECO:0000256" key="8">
    <source>
        <dbReference type="SAM" id="Phobius"/>
    </source>
</evidence>
<dbReference type="PANTHER" id="PTHR36838:SF3">
    <property type="entry name" value="TRANSPORTER AUXIN EFFLUX CARRIER EC FAMILY"/>
    <property type="match status" value="1"/>
</dbReference>
<protein>
    <submittedName>
        <fullName evidence="9">AEC family transporter</fullName>
    </submittedName>
    <submittedName>
        <fullName evidence="11">Auxin efflux carrier</fullName>
    </submittedName>
</protein>
<accession>A0A0K9ES57</accession>
<reference evidence="12" key="1">
    <citation type="submission" date="2016-10" db="EMBL/GenBank/DDBJ databases">
        <authorList>
            <person name="Varghese N."/>
        </authorList>
    </citation>
    <scope>NUCLEOTIDE SEQUENCE [LARGE SCALE GENOMIC DNA]</scope>
    <source>
        <strain evidence="12">DSM 20639</strain>
    </source>
</reference>
<dbReference type="GO" id="GO:0055085">
    <property type="term" value="P:transmembrane transport"/>
    <property type="evidence" value="ECO:0007669"/>
    <property type="project" value="InterPro"/>
</dbReference>
<dbReference type="InterPro" id="IPR038770">
    <property type="entry name" value="Na+/solute_symporter_sf"/>
</dbReference>
<keyword evidence="12" id="KW-1185">Reference proteome</keyword>
<evidence type="ECO:0000313" key="10">
    <source>
        <dbReference type="EMBL" id="SDE12606.1"/>
    </source>
</evidence>
<evidence type="ECO:0000256" key="1">
    <source>
        <dbReference type="ARBA" id="ARBA00004651"/>
    </source>
</evidence>
<feature type="transmembrane region" description="Helical" evidence="8">
    <location>
        <begin position="193"/>
        <end position="210"/>
    </location>
</feature>
<reference evidence="10" key="2">
    <citation type="submission" date="2016-10" db="EMBL/GenBank/DDBJ databases">
        <authorList>
            <person name="Varghese N."/>
            <person name="Submissions S."/>
        </authorList>
    </citation>
    <scope>NUCLEOTIDE SEQUENCE</scope>
    <source>
        <strain evidence="10">DSM 20639</strain>
    </source>
</reference>
<evidence type="ECO:0000256" key="6">
    <source>
        <dbReference type="ARBA" id="ARBA00022989"/>
    </source>
</evidence>
<keyword evidence="3" id="KW-0813">Transport</keyword>
<reference evidence="9" key="4">
    <citation type="submission" date="2023-10" db="EMBL/GenBank/DDBJ databases">
        <title>Whole Genome based description of the genera Actinobaculum and Actinotignum reveals a complex phylogenetic relationship within the species included in the genus Actinotignum.</title>
        <authorList>
            <person name="Jensen C.S."/>
            <person name="Dargis R."/>
            <person name="Kemp M."/>
            <person name="Christensen J.J."/>
        </authorList>
    </citation>
    <scope>NUCLEOTIDE SEQUENCE</scope>
    <source>
        <strain evidence="9">Actinobaculum_suis_CCUG19206T</strain>
    </source>
</reference>
<evidence type="ECO:0000313" key="9">
    <source>
        <dbReference type="EMBL" id="MDY5152605.1"/>
    </source>
</evidence>
<dbReference type="Proteomes" id="UP000269974">
    <property type="component" value="Unassembled WGS sequence"/>
</dbReference>
<evidence type="ECO:0000256" key="5">
    <source>
        <dbReference type="ARBA" id="ARBA00022692"/>
    </source>
</evidence>
<feature type="transmembrane region" description="Helical" evidence="8">
    <location>
        <begin position="6"/>
        <end position="22"/>
    </location>
</feature>
<gene>
    <name evidence="11" type="ORF">NCTC10327_00187</name>
    <name evidence="9" type="ORF">R6G71_00835</name>
    <name evidence="10" type="ORF">SAMN05421878_102171</name>
</gene>
<keyword evidence="7 8" id="KW-0472">Membrane</keyword>
<feature type="transmembrane region" description="Helical" evidence="8">
    <location>
        <begin position="164"/>
        <end position="187"/>
    </location>
</feature>
<dbReference type="PATRIC" id="fig|1657.3.peg.1790"/>
<evidence type="ECO:0000313" key="11">
    <source>
        <dbReference type="EMBL" id="VDG75474.1"/>
    </source>
</evidence>
<evidence type="ECO:0000313" key="13">
    <source>
        <dbReference type="Proteomes" id="UP000269974"/>
    </source>
</evidence>
<feature type="transmembrane region" description="Helical" evidence="8">
    <location>
        <begin position="65"/>
        <end position="82"/>
    </location>
</feature>
<dbReference type="RefSeq" id="WP_049620272.1">
    <property type="nucleotide sequence ID" value="NZ_FNAU01000002.1"/>
</dbReference>
<dbReference type="EMBL" id="FNAU01000002">
    <property type="protein sequence ID" value="SDE12606.1"/>
    <property type="molecule type" value="Genomic_DNA"/>
</dbReference>
<comment type="similarity">
    <text evidence="2">Belongs to the auxin efflux carrier (TC 2.A.69) family.</text>
</comment>
<evidence type="ECO:0000256" key="2">
    <source>
        <dbReference type="ARBA" id="ARBA00010145"/>
    </source>
</evidence>
<sequence length="311" mass="32991">MASVLLSFWVIIFCILAGYLLARAGVVAPGTDRTLTQIAFNSTLPALLFMTVAESEPAAFFSRGSLANVLSASLIAILYWALGRYVLGIRGTKLTIGTLAACYTNVGNLGIALLVAITQDASTAAPILLFQIGVLVPVFFAILDRQTGQPGRGLWHTVISRLRNPLLLAVLCGLVFSLAGWQVPAVIAAPANMLGQANVPIILIAMGISIRGARVPKFDRESWALILAVFMRCILGPLTVFLLGWAMGVTGHTLLSITIVGAFPTANNVFVYAHRYQSDVALARDAVLITTGLCLVVMLAIATMFHAVGIV</sequence>
<feature type="transmembrane region" description="Helical" evidence="8">
    <location>
        <begin position="253"/>
        <end position="274"/>
    </location>
</feature>
<evidence type="ECO:0000256" key="7">
    <source>
        <dbReference type="ARBA" id="ARBA00023136"/>
    </source>
</evidence>
<dbReference type="Proteomes" id="UP001273799">
    <property type="component" value="Unassembled WGS sequence"/>
</dbReference>
<dbReference type="Pfam" id="PF03547">
    <property type="entry name" value="Mem_trans"/>
    <property type="match status" value="2"/>
</dbReference>
<dbReference type="GO" id="GO:0005886">
    <property type="term" value="C:plasma membrane"/>
    <property type="evidence" value="ECO:0007669"/>
    <property type="project" value="UniProtKB-SubCell"/>
</dbReference>
<keyword evidence="5 8" id="KW-0812">Transmembrane</keyword>
<dbReference type="STRING" id="1657.ACU20_05155"/>
<dbReference type="OrthoDB" id="5405318at2"/>